<accession>A0A7L7SIM9</accession>
<sequence>MIHIPFTGNLAAQRRITTVHRIDVTEHGADPGADARVQLKDTDSNGVLLCDIRLAPKESRHIAFSPPLYFPAGVYLQVSAGTVRGSVTGE</sequence>
<proteinExistence type="predicted"/>
<name>A0A7L7SIM9_9CAUD</name>
<dbReference type="RefSeq" id="YP_010654583.1">
    <property type="nucleotide sequence ID" value="NC_070813.1"/>
</dbReference>
<gene>
    <name evidence="1" type="primary">31</name>
    <name evidence="1" type="ORF">SEA_MICHAELSCOTT_31</name>
</gene>
<evidence type="ECO:0000313" key="1">
    <source>
        <dbReference type="EMBL" id="QOC56273.1"/>
    </source>
</evidence>
<reference evidence="1 2" key="1">
    <citation type="submission" date="2020-07" db="EMBL/GenBank/DDBJ databases">
        <authorList>
            <person name="Chamarti P.R."/>
            <person name="Doran G.M."/>
            <person name="Fairchild A.S."/>
            <person name="Gay E.L."/>
            <person name="Gollmer S."/>
            <person name="Huffman M.G."/>
            <person name="Kistler A."/>
            <person name="Malek C.E."/>
            <person name="Marar C.I."/>
            <person name="Modi A."/>
            <person name="Nisperos M.R."/>
            <person name="Reddy N."/>
            <person name="Riley H.L."/>
            <person name="Rudy S."/>
            <person name="Shin J."/>
            <person name="Wang Y."/>
            <person name="Xu J."/>
            <person name="Young J."/>
            <person name="Butela K.A."/>
            <person name="Garlena R.A."/>
            <person name="Russell D.A."/>
            <person name="Pope W.H."/>
            <person name="Jacobs-Sera D."/>
            <person name="Hatfull G.F."/>
        </authorList>
    </citation>
    <scope>NUCLEOTIDE SEQUENCE [LARGE SCALE GENOMIC DNA]</scope>
</reference>
<organism evidence="1 2">
    <name type="scientific">Gordonia phage MichaelScott</name>
    <dbReference type="NCBI Taxonomy" id="2759395"/>
    <lineage>
        <taxon>Viruses</taxon>
        <taxon>Duplodnaviria</taxon>
        <taxon>Heunggongvirae</taxon>
        <taxon>Uroviricota</taxon>
        <taxon>Caudoviricetes</taxon>
        <taxon>Beenievirus</taxon>
        <taxon>Beenievirus michaelscott</taxon>
    </lineage>
</organism>
<dbReference type="EMBL" id="MT771346">
    <property type="protein sequence ID" value="QOC56273.1"/>
    <property type="molecule type" value="Genomic_DNA"/>
</dbReference>
<dbReference type="GeneID" id="77930433"/>
<dbReference type="Proteomes" id="UP000516618">
    <property type="component" value="Segment"/>
</dbReference>
<keyword evidence="2" id="KW-1185">Reference proteome</keyword>
<dbReference type="KEGG" id="vg:77930433"/>
<protein>
    <submittedName>
        <fullName evidence="1">Uncharacterized protein</fullName>
    </submittedName>
</protein>
<evidence type="ECO:0000313" key="2">
    <source>
        <dbReference type="Proteomes" id="UP000516618"/>
    </source>
</evidence>